<dbReference type="AlphaFoldDB" id="A0A6J6WNN9"/>
<evidence type="ECO:0000256" key="2">
    <source>
        <dbReference type="ARBA" id="ARBA00008642"/>
    </source>
</evidence>
<dbReference type="SUPFAM" id="SSF53901">
    <property type="entry name" value="Thiolase-like"/>
    <property type="match status" value="1"/>
</dbReference>
<feature type="domain" description="Beta-ketoacyl-[acyl-carrier-protein] synthase III N-terminal" evidence="11">
    <location>
        <begin position="116"/>
        <end position="192"/>
    </location>
</feature>
<gene>
    <name evidence="12" type="ORF">UFOPK1811_00685</name>
    <name evidence="13" type="ORF">UFOPK2360_00622</name>
    <name evidence="14" type="ORF">UFOPK2922_01274</name>
</gene>
<keyword evidence="4" id="KW-0444">Lipid biosynthesis</keyword>
<evidence type="ECO:0000256" key="8">
    <source>
        <dbReference type="ARBA" id="ARBA00023160"/>
    </source>
</evidence>
<dbReference type="HAMAP" id="MF_01815">
    <property type="entry name" value="FabH"/>
    <property type="match status" value="1"/>
</dbReference>
<evidence type="ECO:0000256" key="7">
    <source>
        <dbReference type="ARBA" id="ARBA00023098"/>
    </source>
</evidence>
<evidence type="ECO:0000256" key="3">
    <source>
        <dbReference type="ARBA" id="ARBA00022490"/>
    </source>
</evidence>
<evidence type="ECO:0000256" key="1">
    <source>
        <dbReference type="ARBA" id="ARBA00005189"/>
    </source>
</evidence>
<dbReference type="CDD" id="cd00830">
    <property type="entry name" value="KAS_III"/>
    <property type="match status" value="1"/>
</dbReference>
<dbReference type="InterPro" id="IPR013751">
    <property type="entry name" value="ACP_syn_III_N"/>
</dbReference>
<keyword evidence="9" id="KW-0012">Acyltransferase</keyword>
<protein>
    <submittedName>
        <fullName evidence="14">Unannotated protein</fullName>
    </submittedName>
</protein>
<evidence type="ECO:0000256" key="6">
    <source>
        <dbReference type="ARBA" id="ARBA00022832"/>
    </source>
</evidence>
<evidence type="ECO:0000259" key="10">
    <source>
        <dbReference type="Pfam" id="PF08541"/>
    </source>
</evidence>
<evidence type="ECO:0000256" key="5">
    <source>
        <dbReference type="ARBA" id="ARBA00022679"/>
    </source>
</evidence>
<dbReference type="Gene3D" id="3.40.47.10">
    <property type="match status" value="2"/>
</dbReference>
<dbReference type="Pfam" id="PF08545">
    <property type="entry name" value="ACP_syn_III"/>
    <property type="match status" value="1"/>
</dbReference>
<dbReference type="GO" id="GO:0004315">
    <property type="term" value="F:3-oxoacyl-[acyl-carrier-protein] synthase activity"/>
    <property type="evidence" value="ECO:0007669"/>
    <property type="project" value="InterPro"/>
</dbReference>
<accession>A0A6J6WNN9</accession>
<dbReference type="PANTHER" id="PTHR34069:SF2">
    <property type="entry name" value="BETA-KETOACYL-[ACYL-CARRIER-PROTEIN] SYNTHASE III"/>
    <property type="match status" value="1"/>
</dbReference>
<evidence type="ECO:0000256" key="4">
    <source>
        <dbReference type="ARBA" id="ARBA00022516"/>
    </source>
</evidence>
<dbReference type="NCBIfam" id="NF006829">
    <property type="entry name" value="PRK09352.1"/>
    <property type="match status" value="1"/>
</dbReference>
<dbReference type="InterPro" id="IPR013747">
    <property type="entry name" value="ACP_syn_III_C"/>
</dbReference>
<evidence type="ECO:0000313" key="13">
    <source>
        <dbReference type="EMBL" id="CAB4681905.1"/>
    </source>
</evidence>
<evidence type="ECO:0000259" key="11">
    <source>
        <dbReference type="Pfam" id="PF08545"/>
    </source>
</evidence>
<proteinExistence type="inferred from homology"/>
<keyword evidence="8" id="KW-0275">Fatty acid biosynthesis</keyword>
<dbReference type="EMBL" id="CAEZXH010000028">
    <property type="protein sequence ID" value="CAB4681905.1"/>
    <property type="molecule type" value="Genomic_DNA"/>
</dbReference>
<dbReference type="EMBL" id="CAEZUJ010000020">
    <property type="protein sequence ID" value="CAB4599499.1"/>
    <property type="molecule type" value="Genomic_DNA"/>
</dbReference>
<feature type="domain" description="Beta-ketoacyl-[acyl-carrier-protein] synthase III C-terminal" evidence="10">
    <location>
        <begin position="249"/>
        <end position="337"/>
    </location>
</feature>
<evidence type="ECO:0000313" key="14">
    <source>
        <dbReference type="EMBL" id="CAB4784844.1"/>
    </source>
</evidence>
<reference evidence="14" key="1">
    <citation type="submission" date="2020-05" db="EMBL/GenBank/DDBJ databases">
        <authorList>
            <person name="Chiriac C."/>
            <person name="Salcher M."/>
            <person name="Ghai R."/>
            <person name="Kavagutti S V."/>
        </authorList>
    </citation>
    <scope>NUCLEOTIDE SEQUENCE</scope>
</reference>
<keyword evidence="7" id="KW-0443">Lipid metabolism</keyword>
<dbReference type="NCBIfam" id="TIGR00747">
    <property type="entry name" value="fabH"/>
    <property type="match status" value="1"/>
</dbReference>
<organism evidence="14">
    <name type="scientific">freshwater metagenome</name>
    <dbReference type="NCBI Taxonomy" id="449393"/>
    <lineage>
        <taxon>unclassified sequences</taxon>
        <taxon>metagenomes</taxon>
        <taxon>ecological metagenomes</taxon>
    </lineage>
</organism>
<dbReference type="GO" id="GO:0006633">
    <property type="term" value="P:fatty acid biosynthetic process"/>
    <property type="evidence" value="ECO:0007669"/>
    <property type="project" value="UniProtKB-KW"/>
</dbReference>
<dbReference type="InterPro" id="IPR004655">
    <property type="entry name" value="FabH"/>
</dbReference>
<keyword evidence="5" id="KW-0808">Transferase</keyword>
<comment type="similarity">
    <text evidence="2">Belongs to the thiolase-like superfamily. FabH family.</text>
</comment>
<dbReference type="EMBL" id="CAEZZS010000078">
    <property type="protein sequence ID" value="CAB4784844.1"/>
    <property type="molecule type" value="Genomic_DNA"/>
</dbReference>
<name>A0A6J6WNN9_9ZZZZ</name>
<keyword evidence="3" id="KW-0963">Cytoplasm</keyword>
<keyword evidence="6" id="KW-0276">Fatty acid metabolism</keyword>
<evidence type="ECO:0000313" key="12">
    <source>
        <dbReference type="EMBL" id="CAB4599499.1"/>
    </source>
</evidence>
<dbReference type="Pfam" id="PF08541">
    <property type="entry name" value="ACP_syn_III_C"/>
    <property type="match status" value="1"/>
</dbReference>
<sequence>MHKISEPLATRHSQILGVGDYRPSRIVPNLEIVDLIDSSDEWIRERSGIESRRYASADESVVDMSVAAGQKALTAAGITAAQLSAVIVATVTYPFQTPSAATDVTLRLGNPNAAAFDISAACAGFCYGVGMASDMVRTHSAEYVLLIGVEKLSDFTDPTDRGTAFIFADGAGAIVIGPSDRPKIAPMIWGSDATAREAIVMQPSWLELRNPDGLANSGNIGWPDIKMQGQTVFRWAVYQMAPIGLKAIEAAGITVDQLDVFIPHQANIRIIDAMAKAMKLPEGITIARDVRVSGNTSAASIPLAMAALYDSGEVKSGQLALLIGFGAGLVYAAQVVELP</sequence>
<dbReference type="GO" id="GO:0044550">
    <property type="term" value="P:secondary metabolite biosynthetic process"/>
    <property type="evidence" value="ECO:0007669"/>
    <property type="project" value="TreeGrafter"/>
</dbReference>
<dbReference type="InterPro" id="IPR016039">
    <property type="entry name" value="Thiolase-like"/>
</dbReference>
<comment type="pathway">
    <text evidence="1">Lipid metabolism.</text>
</comment>
<dbReference type="PANTHER" id="PTHR34069">
    <property type="entry name" value="3-OXOACYL-[ACYL-CARRIER-PROTEIN] SYNTHASE 3"/>
    <property type="match status" value="1"/>
</dbReference>
<evidence type="ECO:0000256" key="9">
    <source>
        <dbReference type="ARBA" id="ARBA00023315"/>
    </source>
</evidence>